<dbReference type="InterPro" id="IPR017853">
    <property type="entry name" value="GH"/>
</dbReference>
<evidence type="ECO:0000256" key="5">
    <source>
        <dbReference type="ARBA" id="ARBA00033098"/>
    </source>
</evidence>
<dbReference type="Gene3D" id="2.60.120.560">
    <property type="entry name" value="Exo-inulinase, domain 1"/>
    <property type="match status" value="1"/>
</dbReference>
<reference evidence="7 8" key="1">
    <citation type="submission" date="2024-09" db="EMBL/GenBank/DDBJ databases">
        <authorList>
            <person name="Sun Q."/>
            <person name="Mori K."/>
        </authorList>
    </citation>
    <scope>NUCLEOTIDE SEQUENCE [LARGE SCALE GENOMIC DNA]</scope>
    <source>
        <strain evidence="7 8">TBRC 1432</strain>
    </source>
</reference>
<dbReference type="InterPro" id="IPR018905">
    <property type="entry name" value="A-galactase_NEW3"/>
</dbReference>
<dbReference type="RefSeq" id="WP_273939042.1">
    <property type="nucleotide sequence ID" value="NZ_CP097263.1"/>
</dbReference>
<dbReference type="EMBL" id="JBHLUD010000001">
    <property type="protein sequence ID" value="MFC0540268.1"/>
    <property type="molecule type" value="Genomic_DNA"/>
</dbReference>
<evidence type="ECO:0000313" key="8">
    <source>
        <dbReference type="Proteomes" id="UP001589810"/>
    </source>
</evidence>
<protein>
    <recommendedName>
        <fullName evidence="2">galactosylceramidase</fullName>
        <ecNumber evidence="2">3.2.1.46</ecNumber>
    </recommendedName>
    <alternativeName>
        <fullName evidence="5">Galactosylceramidase</fullName>
    </alternativeName>
</protein>
<dbReference type="EC" id="3.2.1.46" evidence="2"/>
<dbReference type="InterPro" id="IPR013785">
    <property type="entry name" value="Aldolase_TIM"/>
</dbReference>
<dbReference type="Gene3D" id="3.20.20.80">
    <property type="entry name" value="Glycosidases"/>
    <property type="match status" value="1"/>
</dbReference>
<dbReference type="PRINTS" id="PR00850">
    <property type="entry name" value="GLHYDRLASE59"/>
</dbReference>
<proteinExistence type="inferred from homology"/>
<dbReference type="Pfam" id="PF02057">
    <property type="entry name" value="Glyco_hydro_59"/>
    <property type="match status" value="1"/>
</dbReference>
<dbReference type="Gene3D" id="2.60.120.260">
    <property type="entry name" value="Galactose-binding domain-like"/>
    <property type="match status" value="1"/>
</dbReference>
<dbReference type="InterPro" id="IPR049162">
    <property type="entry name" value="GH59_C"/>
</dbReference>
<evidence type="ECO:0000259" key="6">
    <source>
        <dbReference type="PROSITE" id="PS50022"/>
    </source>
</evidence>
<evidence type="ECO:0000256" key="2">
    <source>
        <dbReference type="ARBA" id="ARBA00012657"/>
    </source>
</evidence>
<dbReference type="Pfam" id="PF00754">
    <property type="entry name" value="F5_F8_type_C"/>
    <property type="match status" value="1"/>
</dbReference>
<evidence type="ECO:0000256" key="4">
    <source>
        <dbReference type="ARBA" id="ARBA00022963"/>
    </source>
</evidence>
<evidence type="ECO:0000256" key="1">
    <source>
        <dbReference type="ARBA" id="ARBA00005637"/>
    </source>
</evidence>
<evidence type="ECO:0000256" key="3">
    <source>
        <dbReference type="ARBA" id="ARBA00022919"/>
    </source>
</evidence>
<dbReference type="PANTHER" id="PTHR15172">
    <property type="entry name" value="GALACTOCEREBROSIDASE"/>
    <property type="match status" value="1"/>
</dbReference>
<dbReference type="PANTHER" id="PTHR15172:SF1">
    <property type="entry name" value="GALACTOCEREBROSIDASE"/>
    <property type="match status" value="1"/>
</dbReference>
<dbReference type="Pfam" id="PF10633">
    <property type="entry name" value="NPCBM_assoc"/>
    <property type="match status" value="1"/>
</dbReference>
<dbReference type="Gene3D" id="3.20.20.70">
    <property type="entry name" value="Aldolase class I"/>
    <property type="match status" value="1"/>
</dbReference>
<accession>A0ABV6MIZ3</accession>
<feature type="domain" description="F5/8 type C" evidence="6">
    <location>
        <begin position="733"/>
        <end position="880"/>
    </location>
</feature>
<dbReference type="PROSITE" id="PS50022">
    <property type="entry name" value="FA58C_3"/>
    <property type="match status" value="1"/>
</dbReference>
<dbReference type="InterPro" id="IPR000421">
    <property type="entry name" value="FA58C"/>
</dbReference>
<keyword evidence="8" id="KW-1185">Reference proteome</keyword>
<gene>
    <name evidence="7" type="ORF">ACFFH7_02190</name>
</gene>
<dbReference type="Proteomes" id="UP001589810">
    <property type="component" value="Unassembled WGS sequence"/>
</dbReference>
<sequence length="886" mass="93870">MTVPADGAGTSIITIDGTSPGRVFDGVGALSAGASSRLLVDYPEPERGQILDYLFTPGHGAALQVLKVEIGGDTNSTDGTEPSHMRGPGDLNCDRGYEWWLMEQAKQRNPNVTLSALAWGTPGWVGGGQQTVWTDRFTSYLLSWLGCAARHGLRIDYLGGWNEKGFNAAWYEKLRAALVRNGYGYIKIVADDSFNWSVAGALATDPAFAAAVDVVGQHYVCGYLTAYTSCPSPSTAQQLNKPLWASEQGSQPYDTGAAPLARALNRQYIDGRITGAVNWSLEWSAYQGLPFAGDGLLLANEPWSGHYTVGPSVWATAHTTQFTQPGWRYLDSGSTRIPGGSVVSLRSPVSADWSSIAETLDATTPQQVTFSIAGGLSTGAVHVWSSTMDSARPSDWFVRQPDIRPNHGAFTVTLQPGRVYSFTTTNGQGRGAAASPPASAWRLPYVDDFGRYPTDATPRYFSDLGGTFATAPCTGRPGMCLRSAVDQQPVQWNNLDNHPLTVIGDPTNWHDYDVGVDARLDQAGSVDLGARVVNGVSGYHLTAGSDGHWTLTRVAPDGAVSTLASGSTDFPVGAWHHVSLRVRQIEVTAAVDGRPLATVGDDVDTAGQVSLGVSNYQHAEFANLTVTPDLGVATRLSVANISPSPVYLAAPGDQTVVSAQVSNPGPVPATAITLAPRVPSGWTVVQVQSGPTTLAPGQTGTWRWRIGSPSDVMPDSYPGAVTLNYRSGGQVGAGARDLPLYVGMVPQSAMTATADSAQEPGYEAKSAIDGDRTTMWHSAWSPYQPPPHELTQDLGGGYQVTGLRYVPRQDGNPNGIVTSYAVEVSMDGTTFTPVATGSWAADDSTKSAVFPARAARYVRLRALAGVNGYTAAAEINVFGKPSHGER</sequence>
<name>A0ABV6MIZ3_9PSEU</name>
<keyword evidence="3" id="KW-0443">Lipid metabolism</keyword>
<dbReference type="SUPFAM" id="SSF49785">
    <property type="entry name" value="Galactose-binding domain-like"/>
    <property type="match status" value="1"/>
</dbReference>
<dbReference type="InterPro" id="IPR008979">
    <property type="entry name" value="Galactose-bd-like_sf"/>
</dbReference>
<dbReference type="InterPro" id="IPR001286">
    <property type="entry name" value="Glyco_hydro_59"/>
</dbReference>
<organism evidence="7 8">
    <name type="scientific">Kutzneria chonburiensis</name>
    <dbReference type="NCBI Taxonomy" id="1483604"/>
    <lineage>
        <taxon>Bacteria</taxon>
        <taxon>Bacillati</taxon>
        <taxon>Actinomycetota</taxon>
        <taxon>Actinomycetes</taxon>
        <taxon>Pseudonocardiales</taxon>
        <taxon>Pseudonocardiaceae</taxon>
        <taxon>Kutzneria</taxon>
    </lineage>
</organism>
<dbReference type="SUPFAM" id="SSF51445">
    <property type="entry name" value="(Trans)glycosidases"/>
    <property type="match status" value="1"/>
</dbReference>
<comment type="caution">
    <text evidence="7">The sequence shown here is derived from an EMBL/GenBank/DDBJ whole genome shotgun (WGS) entry which is preliminary data.</text>
</comment>
<dbReference type="Pfam" id="PF21708">
    <property type="entry name" value="Glyco_hydro_59_C"/>
    <property type="match status" value="1"/>
</dbReference>
<keyword evidence="3" id="KW-0746">Sphingolipid metabolism</keyword>
<comment type="similarity">
    <text evidence="1">Belongs to the glycosyl hydrolase 59 family.</text>
</comment>
<keyword evidence="4" id="KW-0442">Lipid degradation</keyword>
<dbReference type="InterPro" id="IPR049161">
    <property type="entry name" value="GH59_cat"/>
</dbReference>
<evidence type="ECO:0000313" key="7">
    <source>
        <dbReference type="EMBL" id="MFC0540268.1"/>
    </source>
</evidence>